<comment type="caution">
    <text evidence="1">The sequence shown here is derived from an EMBL/GenBank/DDBJ whole genome shotgun (WGS) entry which is preliminary data.</text>
</comment>
<accession>A0ABM8W0X0</accession>
<organism evidence="1 2">
    <name type="scientific">Gigaspora margarita</name>
    <dbReference type="NCBI Taxonomy" id="4874"/>
    <lineage>
        <taxon>Eukaryota</taxon>
        <taxon>Fungi</taxon>
        <taxon>Fungi incertae sedis</taxon>
        <taxon>Mucoromycota</taxon>
        <taxon>Glomeromycotina</taxon>
        <taxon>Glomeromycetes</taxon>
        <taxon>Diversisporales</taxon>
        <taxon>Gigasporaceae</taxon>
        <taxon>Gigaspora</taxon>
    </lineage>
</organism>
<keyword evidence="2" id="KW-1185">Reference proteome</keyword>
<proteinExistence type="predicted"/>
<evidence type="ECO:0000313" key="2">
    <source>
        <dbReference type="Proteomes" id="UP000789901"/>
    </source>
</evidence>
<protein>
    <submittedName>
        <fullName evidence="1">21263_t:CDS:1</fullName>
    </submittedName>
</protein>
<gene>
    <name evidence="1" type="ORF">GMARGA_LOCUS1986</name>
</gene>
<reference evidence="1 2" key="1">
    <citation type="submission" date="2021-06" db="EMBL/GenBank/DDBJ databases">
        <authorList>
            <person name="Kallberg Y."/>
            <person name="Tangrot J."/>
            <person name="Rosling A."/>
        </authorList>
    </citation>
    <scope>NUCLEOTIDE SEQUENCE [LARGE SCALE GENOMIC DNA]</scope>
    <source>
        <strain evidence="1 2">120-4 pot B 10/14</strain>
    </source>
</reference>
<dbReference type="Proteomes" id="UP000789901">
    <property type="component" value="Unassembled WGS sequence"/>
</dbReference>
<name>A0ABM8W0X0_GIGMA</name>
<sequence length="67" mass="7690">MNQLSIDLYWNNVSYNDSVEKVEIAEKKTVNIVNTNRETVNEASRKLSESLEKEGIRNNKVNTVESC</sequence>
<evidence type="ECO:0000313" key="1">
    <source>
        <dbReference type="EMBL" id="CAG8496549.1"/>
    </source>
</evidence>
<dbReference type="EMBL" id="CAJVQB010000579">
    <property type="protein sequence ID" value="CAG8496549.1"/>
    <property type="molecule type" value="Genomic_DNA"/>
</dbReference>